<name>A0A8H7EXY8_AGABI</name>
<protein>
    <submittedName>
        <fullName evidence="2">Uncharacterized protein</fullName>
    </submittedName>
</protein>
<evidence type="ECO:0000313" key="2">
    <source>
        <dbReference type="EMBL" id="KAF7762402.1"/>
    </source>
</evidence>
<feature type="compositionally biased region" description="Basic residues" evidence="1">
    <location>
        <begin position="320"/>
        <end position="330"/>
    </location>
</feature>
<feature type="region of interest" description="Disordered" evidence="1">
    <location>
        <begin position="197"/>
        <end position="253"/>
    </location>
</feature>
<gene>
    <name evidence="2" type="ORF">Agabi119p4_8995</name>
</gene>
<evidence type="ECO:0000256" key="1">
    <source>
        <dbReference type="SAM" id="MobiDB-lite"/>
    </source>
</evidence>
<sequence>MSHPYSNAAGYIYANEYKAPFDSGYCNLNTHDQQSAEQSPYGSCSPPPKRLEVDLRGVNTGDRRNVDRGDVVRQGQKMATGLRPIMTSVCRIKQFCHVALIIPFFSRATTIILTHGAQIHPQLSANDDDKDNVNVKFLPFQQTVKHTRPKPTPYDPFAYHPGVYDTQDFIHTDILPEAKSKFPFKFKLTLPNPFRFRTHPRSPVSPWPPDSPLRDTSSPPHTATTTGTSRANSPARPRKGRTAADYGDNDPSSSHWRWSSFESLEPSHLKLKRWFSTKSRTFMKSVAPPRPSTYHAPSREFHQGRDRLPQKKSSGNLRRNTTRGRARKGSLRFAQDAVGHRLGPGTGRRAEKDLRFSMVVTP</sequence>
<comment type="caution">
    <text evidence="2">The sequence shown here is derived from an EMBL/GenBank/DDBJ whole genome shotgun (WGS) entry which is preliminary data.</text>
</comment>
<dbReference type="AlphaFoldDB" id="A0A8H7EXY8"/>
<accession>A0A8H7EXY8</accession>
<reference evidence="2 3" key="1">
    <citation type="journal article" name="Sci. Rep.">
        <title>Telomere-to-telomere assembled and centromere annotated genomes of the two main subspecies of the button mushroom Agaricus bisporus reveal especially polymorphic chromosome ends.</title>
        <authorList>
            <person name="Sonnenberg A.S.M."/>
            <person name="Sedaghat-Telgerd N."/>
            <person name="Lavrijssen B."/>
            <person name="Ohm R.A."/>
            <person name="Hendrickx P.M."/>
            <person name="Scholtmeijer K."/>
            <person name="Baars J.J.P."/>
            <person name="van Peer A."/>
        </authorList>
    </citation>
    <scope>NUCLEOTIDE SEQUENCE [LARGE SCALE GENOMIC DNA]</scope>
    <source>
        <strain evidence="2 3">H119_p4</strain>
    </source>
</reference>
<organism evidence="2 3">
    <name type="scientific">Agaricus bisporus var. burnettii</name>
    <dbReference type="NCBI Taxonomy" id="192524"/>
    <lineage>
        <taxon>Eukaryota</taxon>
        <taxon>Fungi</taxon>
        <taxon>Dikarya</taxon>
        <taxon>Basidiomycota</taxon>
        <taxon>Agaricomycotina</taxon>
        <taxon>Agaricomycetes</taxon>
        <taxon>Agaricomycetidae</taxon>
        <taxon>Agaricales</taxon>
        <taxon>Agaricineae</taxon>
        <taxon>Agaricaceae</taxon>
        <taxon>Agaricus</taxon>
    </lineage>
</organism>
<dbReference type="EMBL" id="JABXXO010000012">
    <property type="protein sequence ID" value="KAF7762402.1"/>
    <property type="molecule type" value="Genomic_DNA"/>
</dbReference>
<dbReference type="Proteomes" id="UP000629468">
    <property type="component" value="Unassembled WGS sequence"/>
</dbReference>
<feature type="region of interest" description="Disordered" evidence="1">
    <location>
        <begin position="284"/>
        <end position="333"/>
    </location>
</feature>
<feature type="compositionally biased region" description="Basic and acidic residues" evidence="1">
    <location>
        <begin position="297"/>
        <end position="309"/>
    </location>
</feature>
<proteinExistence type="predicted"/>
<evidence type="ECO:0000313" key="3">
    <source>
        <dbReference type="Proteomes" id="UP000629468"/>
    </source>
</evidence>
<feature type="compositionally biased region" description="Polar residues" evidence="1">
    <location>
        <begin position="214"/>
        <end position="232"/>
    </location>
</feature>